<dbReference type="PIRSF" id="PIRSF005901">
    <property type="entry name" value="EF-P"/>
    <property type="match status" value="1"/>
</dbReference>
<dbReference type="NCBIfam" id="TIGR00038">
    <property type="entry name" value="efp"/>
    <property type="match status" value="1"/>
</dbReference>
<dbReference type="NCBIfam" id="NF001810">
    <property type="entry name" value="PRK00529.1"/>
    <property type="match status" value="1"/>
</dbReference>
<dbReference type="InterPro" id="IPR008991">
    <property type="entry name" value="Translation_prot_SH3-like_sf"/>
</dbReference>
<gene>
    <name evidence="8" type="primary">efp</name>
    <name evidence="13" type="ordered locus">Acear_1753</name>
</gene>
<reference evidence="13 14" key="1">
    <citation type="journal article" date="2010" name="Stand. Genomic Sci.">
        <title>Complete genome sequence of Acetohalobium arabaticum type strain (Z-7288).</title>
        <authorList>
            <person name="Sikorski J."/>
            <person name="Lapidus A."/>
            <person name="Chertkov O."/>
            <person name="Lucas S."/>
            <person name="Copeland A."/>
            <person name="Glavina Del Rio T."/>
            <person name="Nolan M."/>
            <person name="Tice H."/>
            <person name="Cheng J.F."/>
            <person name="Han C."/>
            <person name="Brambilla E."/>
            <person name="Pitluck S."/>
            <person name="Liolios K."/>
            <person name="Ivanova N."/>
            <person name="Mavromatis K."/>
            <person name="Mikhailova N."/>
            <person name="Pati A."/>
            <person name="Bruce D."/>
            <person name="Detter C."/>
            <person name="Tapia R."/>
            <person name="Goodwin L."/>
            <person name="Chen A."/>
            <person name="Palaniappan K."/>
            <person name="Land M."/>
            <person name="Hauser L."/>
            <person name="Chang Y.J."/>
            <person name="Jeffries C.D."/>
            <person name="Rohde M."/>
            <person name="Goker M."/>
            <person name="Spring S."/>
            <person name="Woyke T."/>
            <person name="Bristow J."/>
            <person name="Eisen J.A."/>
            <person name="Markowitz V."/>
            <person name="Hugenholtz P."/>
            <person name="Kyrpides N.C."/>
            <person name="Klenk H.P."/>
        </authorList>
    </citation>
    <scope>NUCLEOTIDE SEQUENCE [LARGE SCALE GENOMIC DNA]</scope>
    <source>
        <strain evidence="14">ATCC 49924 / DSM 5501 / Z-7288</strain>
    </source>
</reference>
<dbReference type="GO" id="GO:0003746">
    <property type="term" value="F:translation elongation factor activity"/>
    <property type="evidence" value="ECO:0007669"/>
    <property type="project" value="UniProtKB-UniRule"/>
</dbReference>
<dbReference type="STRING" id="574087.Acear_1753"/>
<proteinExistence type="inferred from homology"/>
<evidence type="ECO:0000256" key="5">
    <source>
        <dbReference type="ARBA" id="ARBA00022768"/>
    </source>
</evidence>
<evidence type="ECO:0000259" key="11">
    <source>
        <dbReference type="SMART" id="SM00841"/>
    </source>
</evidence>
<comment type="pathway">
    <text evidence="2 8">Protein biosynthesis; polypeptide chain elongation.</text>
</comment>
<feature type="domain" description="Elongation factor P C-terminal" evidence="11">
    <location>
        <begin position="129"/>
        <end position="184"/>
    </location>
</feature>
<dbReference type="KEGG" id="aar:Acear_1753"/>
<dbReference type="InterPro" id="IPR015365">
    <property type="entry name" value="Elong-fact-P_C"/>
</dbReference>
<keyword evidence="6 8" id="KW-0648">Protein biosynthesis</keyword>
<dbReference type="CDD" id="cd04470">
    <property type="entry name" value="S1_EF-P_repeat_1"/>
    <property type="match status" value="1"/>
</dbReference>
<evidence type="ECO:0000256" key="2">
    <source>
        <dbReference type="ARBA" id="ARBA00004815"/>
    </source>
</evidence>
<dbReference type="eggNOG" id="COG0231">
    <property type="taxonomic scope" value="Bacteria"/>
</dbReference>
<dbReference type="RefSeq" id="WP_013278703.1">
    <property type="nucleotide sequence ID" value="NC_014378.1"/>
</dbReference>
<dbReference type="Gene3D" id="2.30.30.30">
    <property type="match status" value="1"/>
</dbReference>
<evidence type="ECO:0000256" key="9">
    <source>
        <dbReference type="NCBIfam" id="TIGR00038"/>
    </source>
</evidence>
<evidence type="ECO:0000256" key="8">
    <source>
        <dbReference type="HAMAP-Rule" id="MF_00141"/>
    </source>
</evidence>
<name>D9QRW7_ACEAZ</name>
<dbReference type="Pfam" id="PF01132">
    <property type="entry name" value="EFP"/>
    <property type="match status" value="1"/>
</dbReference>
<dbReference type="Pfam" id="PF09285">
    <property type="entry name" value="Elong-fact-P_C"/>
    <property type="match status" value="1"/>
</dbReference>
<dbReference type="HAMAP" id="MF_00141">
    <property type="entry name" value="EF_P"/>
    <property type="match status" value="1"/>
</dbReference>
<dbReference type="InterPro" id="IPR001059">
    <property type="entry name" value="Transl_elong_P/YeiP_cen"/>
</dbReference>
<dbReference type="InterPro" id="IPR014722">
    <property type="entry name" value="Rib_uL2_dom2"/>
</dbReference>
<evidence type="ECO:0000313" key="13">
    <source>
        <dbReference type="EMBL" id="ADL13258.1"/>
    </source>
</evidence>
<dbReference type="FunFam" id="2.30.30.30:FF:000003">
    <property type="entry name" value="Elongation factor P"/>
    <property type="match status" value="1"/>
</dbReference>
<dbReference type="Pfam" id="PF08207">
    <property type="entry name" value="EFP_N"/>
    <property type="match status" value="1"/>
</dbReference>
<dbReference type="OrthoDB" id="9801844at2"/>
<dbReference type="SMART" id="SM00841">
    <property type="entry name" value="Elong-fact-P_C"/>
    <property type="match status" value="1"/>
</dbReference>
<dbReference type="InterPro" id="IPR013852">
    <property type="entry name" value="Transl_elong_P/YeiP_CS"/>
</dbReference>
<dbReference type="PANTHER" id="PTHR30053:SF12">
    <property type="entry name" value="ELONGATION FACTOR P (EF-P) FAMILY PROTEIN"/>
    <property type="match status" value="1"/>
</dbReference>
<evidence type="ECO:0000256" key="3">
    <source>
        <dbReference type="ARBA" id="ARBA00009479"/>
    </source>
</evidence>
<dbReference type="Gene3D" id="2.40.50.140">
    <property type="entry name" value="Nucleic acid-binding proteins"/>
    <property type="match status" value="2"/>
</dbReference>
<comment type="similarity">
    <text evidence="3 8 10">Belongs to the elongation factor P family.</text>
</comment>
<dbReference type="SMART" id="SM01185">
    <property type="entry name" value="EFP"/>
    <property type="match status" value="1"/>
</dbReference>
<dbReference type="HOGENOM" id="CLU_074944_0_1_9"/>
<dbReference type="FunFam" id="2.40.50.140:FF:000004">
    <property type="entry name" value="Elongation factor P"/>
    <property type="match status" value="1"/>
</dbReference>
<dbReference type="Proteomes" id="UP000001661">
    <property type="component" value="Chromosome"/>
</dbReference>
<dbReference type="PANTHER" id="PTHR30053">
    <property type="entry name" value="ELONGATION FACTOR P"/>
    <property type="match status" value="1"/>
</dbReference>
<dbReference type="EMBL" id="CP002105">
    <property type="protein sequence ID" value="ADL13258.1"/>
    <property type="molecule type" value="Genomic_DNA"/>
</dbReference>
<evidence type="ECO:0000313" key="14">
    <source>
        <dbReference type="Proteomes" id="UP000001661"/>
    </source>
</evidence>
<dbReference type="SUPFAM" id="SSF50104">
    <property type="entry name" value="Translation proteins SH3-like domain"/>
    <property type="match status" value="1"/>
</dbReference>
<evidence type="ECO:0000256" key="7">
    <source>
        <dbReference type="ARBA" id="ARBA00025469"/>
    </source>
</evidence>
<evidence type="ECO:0000256" key="4">
    <source>
        <dbReference type="ARBA" id="ARBA00022490"/>
    </source>
</evidence>
<evidence type="ECO:0000259" key="12">
    <source>
        <dbReference type="SMART" id="SM01185"/>
    </source>
</evidence>
<keyword evidence="4 8" id="KW-0963">Cytoplasm</keyword>
<accession>D9QRW7</accession>
<sequence length="186" mass="20851">MISTNDFSTGITIELDGELYKVIDYEHTKPGKGGAYIQTELKNVDTGSTTTKRFKSGEKVKQAYIETRTYQYLYRDGDKYVFMDNDTYEQVDLTKDKLGAATKYLKENQEIKLEVYEEKIIGVQVPNSVELVVASAPPAIKGDTVSGGTKQVELETGAKVKVPLFIEEGDILKIDTRSGEYIERVN</sequence>
<dbReference type="FunFam" id="2.40.50.140:FF:000009">
    <property type="entry name" value="Elongation factor P"/>
    <property type="match status" value="1"/>
</dbReference>
<dbReference type="UniPathway" id="UPA00345"/>
<feature type="domain" description="Translation elongation factor P/YeiP central" evidence="12">
    <location>
        <begin position="67"/>
        <end position="121"/>
    </location>
</feature>
<evidence type="ECO:0000256" key="6">
    <source>
        <dbReference type="ARBA" id="ARBA00022917"/>
    </source>
</evidence>
<keyword evidence="5 8" id="KW-0251">Elongation factor</keyword>
<dbReference type="InterPro" id="IPR020599">
    <property type="entry name" value="Transl_elong_fac_P/YeiP"/>
</dbReference>
<dbReference type="GO" id="GO:0043043">
    <property type="term" value="P:peptide biosynthetic process"/>
    <property type="evidence" value="ECO:0007669"/>
    <property type="project" value="InterPro"/>
</dbReference>
<dbReference type="InterPro" id="IPR011768">
    <property type="entry name" value="Transl_elongation_fac_P"/>
</dbReference>
<dbReference type="GO" id="GO:0005829">
    <property type="term" value="C:cytosol"/>
    <property type="evidence" value="ECO:0007669"/>
    <property type="project" value="UniProtKB-ARBA"/>
</dbReference>
<dbReference type="InterPro" id="IPR013185">
    <property type="entry name" value="Transl_elong_KOW-like"/>
</dbReference>
<comment type="subcellular location">
    <subcellularLocation>
        <location evidence="1 8">Cytoplasm</location>
    </subcellularLocation>
</comment>
<dbReference type="InterPro" id="IPR012340">
    <property type="entry name" value="NA-bd_OB-fold"/>
</dbReference>
<dbReference type="CDD" id="cd05794">
    <property type="entry name" value="S1_EF-P_repeat_2"/>
    <property type="match status" value="1"/>
</dbReference>
<comment type="function">
    <text evidence="7 8">Involved in peptide bond synthesis. Stimulates efficient translation and peptide-bond synthesis on native or reconstituted 70S ribosomes in vitro. Probably functions indirectly by altering the affinity of the ribosome for aminoacyl-tRNA, thus increasing their reactivity as acceptors for peptidyl transferase.</text>
</comment>
<protein>
    <recommendedName>
        <fullName evidence="8 9">Elongation factor P</fullName>
        <shortName evidence="8">EF-P</shortName>
    </recommendedName>
</protein>
<dbReference type="SUPFAM" id="SSF50249">
    <property type="entry name" value="Nucleic acid-binding proteins"/>
    <property type="match status" value="2"/>
</dbReference>
<dbReference type="PROSITE" id="PS01275">
    <property type="entry name" value="EFP"/>
    <property type="match status" value="1"/>
</dbReference>
<organism evidence="13 14">
    <name type="scientific">Acetohalobium arabaticum (strain ATCC 49924 / DSM 5501 / Z-7288)</name>
    <dbReference type="NCBI Taxonomy" id="574087"/>
    <lineage>
        <taxon>Bacteria</taxon>
        <taxon>Bacillati</taxon>
        <taxon>Bacillota</taxon>
        <taxon>Clostridia</taxon>
        <taxon>Halanaerobiales</taxon>
        <taxon>Halobacteroidaceae</taxon>
        <taxon>Acetohalobium</taxon>
    </lineage>
</organism>
<dbReference type="AlphaFoldDB" id="D9QRW7"/>
<keyword evidence="14" id="KW-1185">Reference proteome</keyword>
<evidence type="ECO:0000256" key="1">
    <source>
        <dbReference type="ARBA" id="ARBA00004496"/>
    </source>
</evidence>
<evidence type="ECO:0000256" key="10">
    <source>
        <dbReference type="RuleBase" id="RU004389"/>
    </source>
</evidence>